<evidence type="ECO:0000256" key="8">
    <source>
        <dbReference type="SAM" id="SignalP"/>
    </source>
</evidence>
<dbReference type="Gene3D" id="2.60.120.260">
    <property type="entry name" value="Galactose-binding domain-like"/>
    <property type="match status" value="2"/>
</dbReference>
<dbReference type="Proteomes" id="UP000077701">
    <property type="component" value="Unassembled WGS sequence"/>
</dbReference>
<dbReference type="SUPFAM" id="SSF49344">
    <property type="entry name" value="CBD9-like"/>
    <property type="match status" value="1"/>
</dbReference>
<proteinExistence type="inferred from homology"/>
<keyword evidence="8" id="KW-0732">Signal</keyword>
<dbReference type="InterPro" id="IPR010502">
    <property type="entry name" value="Carb-bd_dom_fam9"/>
</dbReference>
<dbReference type="Gene3D" id="2.60.40.1190">
    <property type="match status" value="1"/>
</dbReference>
<dbReference type="OrthoDB" id="9815836at2"/>
<dbReference type="EC" id="3.2.1.8" evidence="7"/>
<accession>A0A171DEG2</accession>
<evidence type="ECO:0000256" key="3">
    <source>
        <dbReference type="ARBA" id="ARBA00022801"/>
    </source>
</evidence>
<evidence type="ECO:0000256" key="1">
    <source>
        <dbReference type="ARBA" id="ARBA00007495"/>
    </source>
</evidence>
<dbReference type="InterPro" id="IPR017853">
    <property type="entry name" value="GH"/>
</dbReference>
<dbReference type="Pfam" id="PF00331">
    <property type="entry name" value="Glyco_hydro_10"/>
    <property type="match status" value="1"/>
</dbReference>
<dbReference type="PROSITE" id="PS51760">
    <property type="entry name" value="GH10_2"/>
    <property type="match status" value="1"/>
</dbReference>
<keyword evidence="3 7" id="KW-0378">Hydrolase</keyword>
<reference evidence="10 11" key="1">
    <citation type="journal article" date="2016" name="Genome Announc.">
        <title>Draft Genome Sequence of Planomonospora sphaerica JCM9374, a Rare Actinomycete.</title>
        <authorList>
            <person name="Dohra H."/>
            <person name="Suzuki T."/>
            <person name="Inoue Y."/>
            <person name="Kodani S."/>
        </authorList>
    </citation>
    <scope>NUCLEOTIDE SEQUENCE [LARGE SCALE GENOMIC DNA]</scope>
    <source>
        <strain evidence="10 11">JCM 9374</strain>
    </source>
</reference>
<dbReference type="InterPro" id="IPR003305">
    <property type="entry name" value="CenC_carb-bd"/>
</dbReference>
<organism evidence="10 11">
    <name type="scientific">Planomonospora sphaerica</name>
    <dbReference type="NCBI Taxonomy" id="161355"/>
    <lineage>
        <taxon>Bacteria</taxon>
        <taxon>Bacillati</taxon>
        <taxon>Actinomycetota</taxon>
        <taxon>Actinomycetes</taxon>
        <taxon>Streptosporangiales</taxon>
        <taxon>Streptosporangiaceae</taxon>
        <taxon>Planomonospora</taxon>
    </lineage>
</organism>
<dbReference type="PRINTS" id="PR00134">
    <property type="entry name" value="GLHYDRLASE10"/>
</dbReference>
<name>A0A171DEG2_9ACTN</name>
<dbReference type="PANTHER" id="PTHR31490">
    <property type="entry name" value="GLYCOSYL HYDROLASE"/>
    <property type="match status" value="1"/>
</dbReference>
<dbReference type="EMBL" id="BDCX01000009">
    <property type="protein sequence ID" value="GAT68142.1"/>
    <property type="molecule type" value="Genomic_DNA"/>
</dbReference>
<feature type="domain" description="GH10" evidence="9">
    <location>
        <begin position="330"/>
        <end position="649"/>
    </location>
</feature>
<dbReference type="InterPro" id="IPR001000">
    <property type="entry name" value="GH10_dom"/>
</dbReference>
<feature type="chain" id="PRO_5007905740" description="Beta-xylanase" evidence="8">
    <location>
        <begin position="31"/>
        <end position="983"/>
    </location>
</feature>
<keyword evidence="10" id="KW-0858">Xylan degradation</keyword>
<evidence type="ECO:0000313" key="11">
    <source>
        <dbReference type="Proteomes" id="UP000077701"/>
    </source>
</evidence>
<evidence type="ECO:0000256" key="5">
    <source>
        <dbReference type="ARBA" id="ARBA00023295"/>
    </source>
</evidence>
<dbReference type="CDD" id="cd00005">
    <property type="entry name" value="CBM9_like_1"/>
    <property type="match status" value="1"/>
</dbReference>
<sequence>MSSLRSLHSLLTAALLCLATLVAVPGPAHAAQPVTYDFESGTQGWAPRGDGVSVTASSELARSGTASLLVTGRSENWHGAVVAPGFAEGRTYAVTAFARAVAGESTIALTVQRTPDGGDTVYERVAAATVGDTGWVELSGRYTFTGASTDLQLYAESSDPAAAYRLDDVTITEEPGSGDGNGTSTDFETGTVQGWRARASATLAATPAAARQGGYGLAVSDRSASWDGPALDVLPVMAKGAKYTASVWVRPEEATSLGLSIERRSGDTPSYDQIAAPREVAAGQWTELKGTYTLGHDVDFLAVYVESASGTTPFAVDDFTLAHVPAVPIQRDIPALKDVLGFTIGTAVQRPQTLGEHGELLRRHFESVTPGNQLKWDATEPREGEFTFAEGDHLVDYAHANGLKVRGHTLAWHSQTPDWVFEGTKADVLRRLENHIRAVAGRYKGRLYAWDVVNEVVDENQPDGLRRSKWFQTTGLDYIRTAFRVAREVDPDAKLYINDYNTEFPRKRRALYELVRKLRAEGVPIDGVGHQLHVNIEQPHASEIEETIELIAGLGVDQQVTELDVSVYTDFVQSYPEIPAALLLKQGHRYKEIFDVFRRQSGHLNSVTLWGLADDDTWLSTFPITRLNAPLLFDDRLQAKPAYWGVADPARLEPLVHDVEVPEGTPKIDGRRDREWDLLPDVRLARNGDLSAGIQFRRSAKGLSVLAEVTDPARDGQDAVTVTVGGTDHVIRRTGPHAKGLRAHVGKTSGGYRVEALLPAGASGAGGVRLTVRDASSQDALVWAGEMTPVPAVRTTTAARGTPQIDGTVDAVWARAPEIRTATWVQGSAGATARVRTLWDAGRLHVLARVSDPRLSEESPDPWQQDSVEIFVDADNGKTKGYGDDDGQYRISFTGRRTVGGPLDPAAIEGNLTSAVRQVPGGYVVEATIGLPTAALGGDALLGFDVQVNDATGASRTAAVTWSDPTGRAHLSTARWGVLGFAR</sequence>
<evidence type="ECO:0000259" key="9">
    <source>
        <dbReference type="PROSITE" id="PS51760"/>
    </source>
</evidence>
<dbReference type="PANTHER" id="PTHR31490:SF90">
    <property type="entry name" value="ENDO-1,4-BETA-XYLANASE A"/>
    <property type="match status" value="1"/>
</dbReference>
<dbReference type="InterPro" id="IPR044846">
    <property type="entry name" value="GH10"/>
</dbReference>
<dbReference type="SUPFAM" id="SSF49785">
    <property type="entry name" value="Galactose-binding domain-like"/>
    <property type="match status" value="2"/>
</dbReference>
<protein>
    <recommendedName>
        <fullName evidence="7">Beta-xylanase</fullName>
        <ecNumber evidence="7">3.2.1.8</ecNumber>
    </recommendedName>
</protein>
<dbReference type="Pfam" id="PF06452">
    <property type="entry name" value="CBM9_1"/>
    <property type="match status" value="1"/>
</dbReference>
<dbReference type="SUPFAM" id="SSF51445">
    <property type="entry name" value="(Trans)glycosidases"/>
    <property type="match status" value="1"/>
</dbReference>
<gene>
    <name evidence="10" type="ORF">PS9374_03803</name>
</gene>
<keyword evidence="4 7" id="KW-0119">Carbohydrate metabolism</keyword>
<dbReference type="Gene3D" id="3.20.20.80">
    <property type="entry name" value="Glycosidases"/>
    <property type="match status" value="1"/>
</dbReference>
<dbReference type="InterPro" id="IPR008979">
    <property type="entry name" value="Galactose-bd-like_sf"/>
</dbReference>
<dbReference type="RefSeq" id="WP_068898446.1">
    <property type="nucleotide sequence ID" value="NZ_BDCX01000009.1"/>
</dbReference>
<dbReference type="SMART" id="SM00633">
    <property type="entry name" value="Glyco_10"/>
    <property type="match status" value="1"/>
</dbReference>
<evidence type="ECO:0000256" key="7">
    <source>
        <dbReference type="RuleBase" id="RU361174"/>
    </source>
</evidence>
<evidence type="ECO:0000256" key="4">
    <source>
        <dbReference type="ARBA" id="ARBA00023277"/>
    </source>
</evidence>
<feature type="signal peptide" evidence="8">
    <location>
        <begin position="1"/>
        <end position="30"/>
    </location>
</feature>
<comment type="similarity">
    <text evidence="1 7">Belongs to the glycosyl hydrolase 10 (cellulase F) family.</text>
</comment>
<keyword evidence="6 7" id="KW-0624">Polysaccharide degradation</keyword>
<evidence type="ECO:0000313" key="10">
    <source>
        <dbReference type="EMBL" id="GAT68142.1"/>
    </source>
</evidence>
<keyword evidence="11" id="KW-1185">Reference proteome</keyword>
<dbReference type="GO" id="GO:0030246">
    <property type="term" value="F:carbohydrate binding"/>
    <property type="evidence" value="ECO:0007669"/>
    <property type="project" value="InterPro"/>
</dbReference>
<dbReference type="GO" id="GO:0045493">
    <property type="term" value="P:xylan catabolic process"/>
    <property type="evidence" value="ECO:0007669"/>
    <property type="project" value="UniProtKB-KW"/>
</dbReference>
<evidence type="ECO:0000256" key="2">
    <source>
        <dbReference type="ARBA" id="ARBA00022737"/>
    </source>
</evidence>
<dbReference type="AlphaFoldDB" id="A0A171DEG2"/>
<keyword evidence="2" id="KW-0677">Repeat</keyword>
<evidence type="ECO:0000256" key="6">
    <source>
        <dbReference type="ARBA" id="ARBA00023326"/>
    </source>
</evidence>
<dbReference type="STRING" id="161355.PS9374_03803"/>
<reference evidence="11" key="2">
    <citation type="submission" date="2016-04" db="EMBL/GenBank/DDBJ databases">
        <title>Planomonospora sphaerica JCM9374 whole genome shotgun sequence.</title>
        <authorList>
            <person name="Suzuki T."/>
            <person name="Dohra H."/>
            <person name="Kodani S."/>
        </authorList>
    </citation>
    <scope>NUCLEOTIDE SEQUENCE [LARGE SCALE GENOMIC DNA]</scope>
    <source>
        <strain evidence="11">JCM 9374</strain>
    </source>
</reference>
<comment type="caution">
    <text evidence="10">The sequence shown here is derived from an EMBL/GenBank/DDBJ whole genome shotgun (WGS) entry which is preliminary data.</text>
</comment>
<dbReference type="Pfam" id="PF02018">
    <property type="entry name" value="CBM_4_9"/>
    <property type="match status" value="2"/>
</dbReference>
<keyword evidence="5 7" id="KW-0326">Glycosidase</keyword>
<comment type="catalytic activity">
    <reaction evidence="7">
        <text>Endohydrolysis of (1-&gt;4)-beta-D-xylosidic linkages in xylans.</text>
        <dbReference type="EC" id="3.2.1.8"/>
    </reaction>
</comment>
<dbReference type="GO" id="GO:0031176">
    <property type="term" value="F:endo-1,4-beta-xylanase activity"/>
    <property type="evidence" value="ECO:0007669"/>
    <property type="project" value="UniProtKB-EC"/>
</dbReference>